<dbReference type="AlphaFoldDB" id="A0A3B1DAE9"/>
<dbReference type="InterPro" id="IPR019734">
    <property type="entry name" value="TPR_rpt"/>
</dbReference>
<dbReference type="InterPro" id="IPR013783">
    <property type="entry name" value="Ig-like_fold"/>
</dbReference>
<sequence length="941" mass="108563">MKKVFSYFFSICIILPLVLQPIPVSAQYINTYKHYVSLGKQAFEAQDFDAALEYFKYANLVHPEDSEAIKYIQLIKNTGVKIEKKKFVKFSIEVKNNQSNFITKFFNKLKNETKENYSDNISTSNLQKTSKPPKPKILDEENHEVLIPKRLKKVLQERNTVYLDDSLWQRQPGTSLQVEINSVLILEGKNIQRHLIITPGFIVIEAEGRDRIKLIAKNRGKTFLHLWDDRGRWTFNVEVIFPIQTELIQKKEDLWVQGAKPFEITYSTDWNSFYTGENFDKLQRKNLGLIQRLGISGETPYGNVDASGVFNKLNKTTEATSYTVGLEDGQMGILKNFDIRGFDIVKEFSPLTLPGQYIRGIFFEGHLFEDKLQYSYLRGRDRITFGVLSPGIANTRNSFLEGAKLTLFPEKESYYSLNFARGYGSERREFLKDRVFSIEGQQRIKNVLLYGEVAYDEQEMAQMASFFWEKDFQNLRINFRDIEKNFATIASQPGNRGEVGANIFYNLNLENMIFSSNLELYRDRFLFNPEDKNAVNISMNASLDIPLNLTDRWNASFYYLDTLQEISPQNNFRINTNYSKRFPLWKGKNLTAHLGGSYQQSRFTLSPSSEYDRFSLSTGMSFPVIRNLNYYLNYQYSWVDETLSGERLKPSVMMSGFNYTKKMNDLLSGNMTLAYRNEENTEGNNSFLAGEDNITGSVGLNYRPTPDVELFMDGRIRNVWAENSNADAFNEVDVRGGVRTAWETPFLWNPQGTIKGYVFKDFNGNQKKDYNEEGISDVRVQVGRTEVTTDRDGYYLSKVRGKKVRVSVDIDTIPDGFIFSTPIFREVKVSTYKMEEINFGLKSQSGIYGIIFYDVNKNGKPDSGDIFIPKVRIILDKKEKVVSDFEGTYFLKDVSPGKHTLQIDINSLPIEYIPKIKIKNEIVIAEGATYIFHIPLVRTKN</sequence>
<dbReference type="GO" id="GO:0009279">
    <property type="term" value="C:cell outer membrane"/>
    <property type="evidence" value="ECO:0007669"/>
    <property type="project" value="UniProtKB-SubCell"/>
</dbReference>
<dbReference type="InterPro" id="IPR036942">
    <property type="entry name" value="Beta-barrel_TonB_sf"/>
</dbReference>
<evidence type="ECO:0000313" key="4">
    <source>
        <dbReference type="EMBL" id="VAX35811.1"/>
    </source>
</evidence>
<comment type="subcellular location">
    <subcellularLocation>
        <location evidence="1">Cell outer membrane</location>
    </subcellularLocation>
</comment>
<evidence type="ECO:0000256" key="3">
    <source>
        <dbReference type="ARBA" id="ARBA00023237"/>
    </source>
</evidence>
<organism evidence="4">
    <name type="scientific">hydrothermal vent metagenome</name>
    <dbReference type="NCBI Taxonomy" id="652676"/>
    <lineage>
        <taxon>unclassified sequences</taxon>
        <taxon>metagenomes</taxon>
        <taxon>ecological metagenomes</taxon>
    </lineage>
</organism>
<dbReference type="EMBL" id="UOGJ01000073">
    <property type="protein sequence ID" value="VAX35811.1"/>
    <property type="molecule type" value="Genomic_DNA"/>
</dbReference>
<name>A0A3B1DAE9_9ZZZZ</name>
<keyword evidence="3" id="KW-0998">Cell outer membrane</keyword>
<dbReference type="SUPFAM" id="SSF117074">
    <property type="entry name" value="Hypothetical protein PA1324"/>
    <property type="match status" value="2"/>
</dbReference>
<dbReference type="PROSITE" id="PS50005">
    <property type="entry name" value="TPR"/>
    <property type="match status" value="1"/>
</dbReference>
<reference evidence="4" key="1">
    <citation type="submission" date="2018-06" db="EMBL/GenBank/DDBJ databases">
        <authorList>
            <person name="Zhirakovskaya E."/>
        </authorList>
    </citation>
    <scope>NUCLEOTIDE SEQUENCE</scope>
</reference>
<gene>
    <name evidence="4" type="ORF">MNBD_UNCLBAC01-331</name>
</gene>
<dbReference type="Gene3D" id="2.40.170.20">
    <property type="entry name" value="TonB-dependent receptor, beta-barrel domain"/>
    <property type="match status" value="1"/>
</dbReference>
<proteinExistence type="predicted"/>
<evidence type="ECO:0000256" key="2">
    <source>
        <dbReference type="ARBA" id="ARBA00023136"/>
    </source>
</evidence>
<dbReference type="Gene3D" id="2.60.40.10">
    <property type="entry name" value="Immunoglobulins"/>
    <property type="match status" value="1"/>
</dbReference>
<protein>
    <submittedName>
        <fullName evidence="4">Uncharacterized protein</fullName>
    </submittedName>
</protein>
<keyword evidence="2" id="KW-0472">Membrane</keyword>
<evidence type="ECO:0000256" key="1">
    <source>
        <dbReference type="ARBA" id="ARBA00004442"/>
    </source>
</evidence>
<accession>A0A3B1DAE9</accession>